<dbReference type="EMBL" id="OV696695">
    <property type="protein sequence ID" value="CAH1238239.1"/>
    <property type="molecule type" value="Genomic_DNA"/>
</dbReference>
<feature type="compositionally biased region" description="Acidic residues" evidence="6">
    <location>
        <begin position="196"/>
        <end position="221"/>
    </location>
</feature>
<evidence type="ECO:0000256" key="2">
    <source>
        <dbReference type="ARBA" id="ARBA00022614"/>
    </source>
</evidence>
<accession>A0A8J9W374</accession>
<keyword evidence="5" id="KW-0966">Cell projection</keyword>
<name>A0A8J9W374_BRALA</name>
<dbReference type="PANTHER" id="PTHR45973:SF9">
    <property type="entry name" value="LEUCINE-RICH REPEAT-CONTAINING PROTEIN 46"/>
    <property type="match status" value="1"/>
</dbReference>
<dbReference type="Gene3D" id="3.80.10.10">
    <property type="entry name" value="Ribonuclease Inhibitor"/>
    <property type="match status" value="1"/>
</dbReference>
<keyword evidence="2" id="KW-0433">Leucine-rich repeat</keyword>
<keyword evidence="3" id="KW-0677">Repeat</keyword>
<dbReference type="Proteomes" id="UP000838412">
    <property type="component" value="Chromosome 10"/>
</dbReference>
<evidence type="ECO:0000256" key="4">
    <source>
        <dbReference type="ARBA" id="ARBA00023069"/>
    </source>
</evidence>
<proteinExistence type="predicted"/>
<evidence type="ECO:0000313" key="7">
    <source>
        <dbReference type="EMBL" id="CAH1238239.1"/>
    </source>
</evidence>
<dbReference type="PANTHER" id="PTHR45973">
    <property type="entry name" value="PROTEIN PHOSPHATASE 1 REGULATORY SUBUNIT SDS22-RELATED"/>
    <property type="match status" value="1"/>
</dbReference>
<evidence type="ECO:0000256" key="6">
    <source>
        <dbReference type="SAM" id="MobiDB-lite"/>
    </source>
</evidence>
<keyword evidence="8" id="KW-1185">Reference proteome</keyword>
<dbReference type="Pfam" id="PF14580">
    <property type="entry name" value="LRR_9"/>
    <property type="match status" value="1"/>
</dbReference>
<feature type="region of interest" description="Disordered" evidence="6">
    <location>
        <begin position="255"/>
        <end position="285"/>
    </location>
</feature>
<feature type="region of interest" description="Disordered" evidence="6">
    <location>
        <begin position="182"/>
        <end position="228"/>
    </location>
</feature>
<keyword evidence="4" id="KW-0969">Cilium</keyword>
<evidence type="ECO:0000313" key="8">
    <source>
        <dbReference type="Proteomes" id="UP000838412"/>
    </source>
</evidence>
<evidence type="ECO:0000256" key="5">
    <source>
        <dbReference type="ARBA" id="ARBA00023273"/>
    </source>
</evidence>
<dbReference type="SUPFAM" id="SSF52058">
    <property type="entry name" value="L domain-like"/>
    <property type="match status" value="1"/>
</dbReference>
<gene>
    <name evidence="7" type="primary">LRRC46</name>
    <name evidence="7" type="ORF">BLAG_LOCUS2931</name>
</gene>
<protein>
    <submittedName>
        <fullName evidence="7">LRRC46 protein</fullName>
    </submittedName>
</protein>
<sequence length="285" mass="32145">MASEVVDLGDNELWKFQAENDVELEAPKKTVRISVSLIAKRNLPAGITKESDKLVAALMKLTHLRLDRENIGEIDNLECLGPITNIYLQQNKIKKIENLESLTKIRFLCLAGNQITEVENLHHLTGLGFLDLSDNKIDKVNPEELPKSLVILTLNGNPCTVNPDHRKQLIQVLPRLQQLDGQQVTRQEKLEAGLEVSDDEDDEGLEDDDEEEEGQEEEIDAVEGKGMFHDVTCGIVERSHERVKDVLRQHKDHMTELEEVRSQSALTMAATPRLSSRMSERSDAD</sequence>
<dbReference type="OrthoDB" id="7451790at2759"/>
<dbReference type="InterPro" id="IPR032675">
    <property type="entry name" value="LRR_dom_sf"/>
</dbReference>
<reference evidence="7" key="1">
    <citation type="submission" date="2022-01" db="EMBL/GenBank/DDBJ databases">
        <authorList>
            <person name="Braso-Vives M."/>
        </authorList>
    </citation>
    <scope>NUCLEOTIDE SEQUENCE</scope>
</reference>
<evidence type="ECO:0000256" key="1">
    <source>
        <dbReference type="ARBA" id="ARBA00004138"/>
    </source>
</evidence>
<comment type="subcellular location">
    <subcellularLocation>
        <location evidence="1">Cell projection</location>
        <location evidence="1">Cilium</location>
    </subcellularLocation>
</comment>
<dbReference type="InterPro" id="IPR001611">
    <property type="entry name" value="Leu-rich_rpt"/>
</dbReference>
<dbReference type="InterPro" id="IPR050576">
    <property type="entry name" value="Cilia_flagella_integrity"/>
</dbReference>
<dbReference type="SMART" id="SM00365">
    <property type="entry name" value="LRR_SD22"/>
    <property type="match status" value="3"/>
</dbReference>
<evidence type="ECO:0000256" key="3">
    <source>
        <dbReference type="ARBA" id="ARBA00022737"/>
    </source>
</evidence>
<dbReference type="AlphaFoldDB" id="A0A8J9W374"/>
<dbReference type="PROSITE" id="PS51450">
    <property type="entry name" value="LRR"/>
    <property type="match status" value="2"/>
</dbReference>
<organism evidence="7 8">
    <name type="scientific">Branchiostoma lanceolatum</name>
    <name type="common">Common lancelet</name>
    <name type="synonym">Amphioxus lanceolatum</name>
    <dbReference type="NCBI Taxonomy" id="7740"/>
    <lineage>
        <taxon>Eukaryota</taxon>
        <taxon>Metazoa</taxon>
        <taxon>Chordata</taxon>
        <taxon>Cephalochordata</taxon>
        <taxon>Leptocardii</taxon>
        <taxon>Amphioxiformes</taxon>
        <taxon>Branchiostomatidae</taxon>
        <taxon>Branchiostoma</taxon>
    </lineage>
</organism>